<keyword evidence="5 10" id="KW-0349">Heme</keyword>
<reference evidence="16 17" key="1">
    <citation type="journal article" date="2018" name="G3 (Bethesda)">
        <title>Phylogenetic and Phylogenomic Definition of Rhizopus Species.</title>
        <authorList>
            <person name="Gryganskyi A.P."/>
            <person name="Golan J."/>
            <person name="Dolatabadi S."/>
            <person name="Mondo S."/>
            <person name="Robb S."/>
            <person name="Idnurm A."/>
            <person name="Muszewska A."/>
            <person name="Steczkiewicz K."/>
            <person name="Masonjones S."/>
            <person name="Liao H.L."/>
            <person name="Gajdeczka M.T."/>
            <person name="Anike F."/>
            <person name="Vuek A."/>
            <person name="Anishchenko I.M."/>
            <person name="Voigt K."/>
            <person name="de Hoog G.S."/>
            <person name="Smith M.E."/>
            <person name="Heitman J."/>
            <person name="Vilgalys R."/>
            <person name="Stajich J.E."/>
        </authorList>
    </citation>
    <scope>NUCLEOTIDE SEQUENCE [LARGE SCALE GENOMIC DNA]</scope>
    <source>
        <strain evidence="16 17">LSU 92-RS-03</strain>
    </source>
</reference>
<keyword evidence="17" id="KW-1185">Reference proteome</keyword>
<dbReference type="EC" id="1.11.1.6" evidence="3 10"/>
<dbReference type="PANTHER" id="PTHR42821">
    <property type="entry name" value="CATALASE"/>
    <property type="match status" value="1"/>
</dbReference>
<name>A0A367KSP2_RHIST</name>
<keyword evidence="14" id="KW-0732">Signal</keyword>
<feature type="domain" description="Catalase core" evidence="15">
    <location>
        <begin position="38"/>
        <end position="422"/>
    </location>
</feature>
<dbReference type="OrthoDB" id="6880011at2759"/>
<comment type="similarity">
    <text evidence="2 10">Belongs to the catalase family.</text>
</comment>
<comment type="function">
    <text evidence="10">Occurs in almost all aerobically respiring organisms and serves to protect cells from the toxic effects of hydrogen peroxide.</text>
</comment>
<dbReference type="GO" id="GO:0005829">
    <property type="term" value="C:cytosol"/>
    <property type="evidence" value="ECO:0007669"/>
    <property type="project" value="TreeGrafter"/>
</dbReference>
<dbReference type="InterPro" id="IPR029062">
    <property type="entry name" value="Class_I_gatase-like"/>
</dbReference>
<dbReference type="SUPFAM" id="SSF56634">
    <property type="entry name" value="Heme-dependent catalase-like"/>
    <property type="match status" value="1"/>
</dbReference>
<keyword evidence="9 10" id="KW-0376">Hydrogen peroxide</keyword>
<dbReference type="InterPro" id="IPR010582">
    <property type="entry name" value="Catalase_immune_responsive"/>
</dbReference>
<comment type="caution">
    <text evidence="16">The sequence shown here is derived from an EMBL/GenBank/DDBJ whole genome shotgun (WGS) entry which is preliminary data.</text>
</comment>
<evidence type="ECO:0000256" key="8">
    <source>
        <dbReference type="ARBA" id="ARBA00023004"/>
    </source>
</evidence>
<gene>
    <name evidence="16" type="ORF">CU098_012263</name>
</gene>
<dbReference type="Pfam" id="PF18011">
    <property type="entry name" value="Catalase_C"/>
    <property type="match status" value="1"/>
</dbReference>
<dbReference type="GO" id="GO:0006979">
    <property type="term" value="P:response to oxidative stress"/>
    <property type="evidence" value="ECO:0007669"/>
    <property type="project" value="InterPro"/>
</dbReference>
<accession>A0A367KSP2</accession>
<dbReference type="InterPro" id="IPR020835">
    <property type="entry name" value="Catalase_sf"/>
</dbReference>
<evidence type="ECO:0000256" key="5">
    <source>
        <dbReference type="ARBA" id="ARBA00022617"/>
    </source>
</evidence>
<dbReference type="PROSITE" id="PS51402">
    <property type="entry name" value="CATALASE_3"/>
    <property type="match status" value="1"/>
</dbReference>
<dbReference type="InterPro" id="IPR018028">
    <property type="entry name" value="Catalase"/>
</dbReference>
<dbReference type="Pfam" id="PF00199">
    <property type="entry name" value="Catalase"/>
    <property type="match status" value="1"/>
</dbReference>
<evidence type="ECO:0000256" key="12">
    <source>
        <dbReference type="PIRSR" id="PIRSR038927-2"/>
    </source>
</evidence>
<dbReference type="AlphaFoldDB" id="A0A367KSP2"/>
<feature type="chain" id="PRO_5016645155" description="Catalase" evidence="14">
    <location>
        <begin position="19"/>
        <end position="697"/>
    </location>
</feature>
<feature type="active site" evidence="11">
    <location>
        <position position="82"/>
    </location>
</feature>
<proteinExistence type="inferred from homology"/>
<evidence type="ECO:0000313" key="16">
    <source>
        <dbReference type="EMBL" id="RCI05229.1"/>
    </source>
</evidence>
<dbReference type="STRING" id="4846.A0A367KSP2"/>
<keyword evidence="4 10" id="KW-0575">Peroxidase</keyword>
<organism evidence="16 17">
    <name type="scientific">Rhizopus stolonifer</name>
    <name type="common">Rhizopus nigricans</name>
    <dbReference type="NCBI Taxonomy" id="4846"/>
    <lineage>
        <taxon>Eukaryota</taxon>
        <taxon>Fungi</taxon>
        <taxon>Fungi incertae sedis</taxon>
        <taxon>Mucoromycota</taxon>
        <taxon>Mucoromycotina</taxon>
        <taxon>Mucoromycetes</taxon>
        <taxon>Mucorales</taxon>
        <taxon>Mucorineae</taxon>
        <taxon>Rhizopodaceae</taxon>
        <taxon>Rhizopus</taxon>
    </lineage>
</organism>
<dbReference type="InterPro" id="IPR024712">
    <property type="entry name" value="Catalase_clade2"/>
</dbReference>
<keyword evidence="6 10" id="KW-0479">Metal-binding</keyword>
<dbReference type="SMART" id="SM01060">
    <property type="entry name" value="Catalase"/>
    <property type="match status" value="1"/>
</dbReference>
<dbReference type="GO" id="GO:0042744">
    <property type="term" value="P:hydrogen peroxide catabolic process"/>
    <property type="evidence" value="ECO:0007669"/>
    <property type="project" value="UniProtKB-UniRule"/>
</dbReference>
<protein>
    <recommendedName>
        <fullName evidence="3 10">Catalase</fullName>
        <ecNumber evidence="3 10">1.11.1.6</ecNumber>
    </recommendedName>
</protein>
<dbReference type="Proteomes" id="UP000253551">
    <property type="component" value="Unassembled WGS sequence"/>
</dbReference>
<dbReference type="PANTHER" id="PTHR42821:SF3">
    <property type="entry name" value="CATALASE B"/>
    <property type="match status" value="1"/>
</dbReference>
<sequence length="697" mass="79301">MKFFLFLYFGMLAYLSSAQTSHDPVQEAIRVDAGTKETTMFGQKVNNTDSLIIGERGPTLLEDFMLREKIMHFGFIPERVVHARGVGFHGYFESYADWSNLTAAKFLSSRTQTPVFVRFSTVLGSRGSPDTVRDVRGFATRFYTEEGNFDLVGNVIAPFFIQDGIKFPDVIHATKPEPDREVPQASTAHCTSYDFFSQHTESIHTVMWVLSGRGIARSFRQVEGFGTHTFRFIREDKKAVFVKFIWKPLQGLSNLVWDEAQKIAGKDIDFHRHDMYSAIDRGDFPQYELCVQIVPEEDQFKFPFDLLDATKIIPESIVPVTRLGRMTLNRNVDNFFSETEQVTFHVGHVVRGITLTDDPLLSGRLFSYLDTQLNRMNSKNFMQLPINQPHVPVHNNFRDGFMQQRVFKGKVAYFPNTLQGNTPRVVSEEEGGYLEYPEQVNGTKRRGKFGKFADHFSQAQLFYNSLTVHEQQQIVHAARFELGKCDNATIRHNMVQVFNRVDHNLAVRIASKIGVAIPDQVVENQNQTTVGLSIENYPCPNHIHAKRVAILTAPGIYTAQAQSMYDFLTRQGAYVDMIGMDGMSQTYWTTSAVLYDGVYVPSGTKKAFEVLIESEEPLMFVRDTFYHGKPLAITGRGRSLLQAAVPNIMEHGTAYGVFLDMTQDQFKKGLIRQRYWNRLPLDPNAKPSPTLSKPCNE</sequence>
<keyword evidence="7 10" id="KW-0560">Oxidoreductase</keyword>
<feature type="active site" evidence="11">
    <location>
        <position position="154"/>
    </location>
</feature>
<evidence type="ECO:0000256" key="2">
    <source>
        <dbReference type="ARBA" id="ARBA00005329"/>
    </source>
</evidence>
<evidence type="ECO:0000256" key="13">
    <source>
        <dbReference type="PIRSR" id="PIRSR038927-4"/>
    </source>
</evidence>
<feature type="binding site" description="axial binding residue" evidence="12">
    <location>
        <position position="368"/>
    </location>
    <ligand>
        <name>heme</name>
        <dbReference type="ChEBI" id="CHEBI:30413"/>
    </ligand>
    <ligandPart>
        <name>Fe</name>
        <dbReference type="ChEBI" id="CHEBI:18248"/>
    </ligandPart>
</feature>
<evidence type="ECO:0000256" key="9">
    <source>
        <dbReference type="ARBA" id="ARBA00023324"/>
    </source>
</evidence>
<comment type="cofactor">
    <cofactor evidence="1 10 12">
        <name>heme</name>
        <dbReference type="ChEBI" id="CHEBI:30413"/>
    </cofactor>
</comment>
<evidence type="ECO:0000256" key="14">
    <source>
        <dbReference type="SAM" id="SignalP"/>
    </source>
</evidence>
<evidence type="ECO:0000256" key="11">
    <source>
        <dbReference type="PIRSR" id="PIRSR038927-1"/>
    </source>
</evidence>
<dbReference type="PIRSF" id="PIRSF038927">
    <property type="entry name" value="Catalase_clade2"/>
    <property type="match status" value="1"/>
</dbReference>
<evidence type="ECO:0000313" key="17">
    <source>
        <dbReference type="Proteomes" id="UP000253551"/>
    </source>
</evidence>
<dbReference type="Pfam" id="PF06628">
    <property type="entry name" value="Catalase-rel"/>
    <property type="match status" value="1"/>
</dbReference>
<dbReference type="InterPro" id="IPR041399">
    <property type="entry name" value="Catalase_large_C"/>
</dbReference>
<evidence type="ECO:0000256" key="3">
    <source>
        <dbReference type="ARBA" id="ARBA00012314"/>
    </source>
</evidence>
<dbReference type="Gene3D" id="2.40.180.10">
    <property type="entry name" value="Catalase core domain"/>
    <property type="match status" value="1"/>
</dbReference>
<dbReference type="InterPro" id="IPR002226">
    <property type="entry name" value="Catalase_haem_BS"/>
</dbReference>
<dbReference type="GO" id="GO:0004096">
    <property type="term" value="F:catalase activity"/>
    <property type="evidence" value="ECO:0007669"/>
    <property type="project" value="UniProtKB-UniRule"/>
</dbReference>
<dbReference type="PROSITE" id="PS00437">
    <property type="entry name" value="CATALASE_1"/>
    <property type="match status" value="1"/>
</dbReference>
<dbReference type="InterPro" id="IPR043156">
    <property type="entry name" value="Catalase_clade2_helical"/>
</dbReference>
<evidence type="ECO:0000256" key="10">
    <source>
        <dbReference type="PIRNR" id="PIRNR038927"/>
    </source>
</evidence>
<feature type="cross-link" description="3'-histidyl-3-tyrosine (His-Tyr)" evidence="13">
    <location>
        <begin position="345"/>
        <end position="368"/>
    </location>
</feature>
<evidence type="ECO:0000256" key="4">
    <source>
        <dbReference type="ARBA" id="ARBA00022559"/>
    </source>
</evidence>
<evidence type="ECO:0000256" key="1">
    <source>
        <dbReference type="ARBA" id="ARBA00001971"/>
    </source>
</evidence>
<dbReference type="SUPFAM" id="SSF52317">
    <property type="entry name" value="Class I glutamine amidotransferase-like"/>
    <property type="match status" value="1"/>
</dbReference>
<dbReference type="PRINTS" id="PR00067">
    <property type="entry name" value="CATALASE"/>
</dbReference>
<dbReference type="Gene3D" id="3.40.50.880">
    <property type="match status" value="1"/>
</dbReference>
<evidence type="ECO:0000259" key="15">
    <source>
        <dbReference type="SMART" id="SM01060"/>
    </source>
</evidence>
<dbReference type="GO" id="GO:0020037">
    <property type="term" value="F:heme binding"/>
    <property type="evidence" value="ECO:0007669"/>
    <property type="project" value="UniProtKB-UniRule"/>
</dbReference>
<keyword evidence="8 10" id="KW-0408">Iron</keyword>
<dbReference type="GO" id="GO:0046872">
    <property type="term" value="F:metal ion binding"/>
    <property type="evidence" value="ECO:0007669"/>
    <property type="project" value="UniProtKB-KW"/>
</dbReference>
<comment type="catalytic activity">
    <reaction evidence="10">
        <text>2 H2O2 = O2 + 2 H2O</text>
        <dbReference type="Rhea" id="RHEA:20309"/>
        <dbReference type="ChEBI" id="CHEBI:15377"/>
        <dbReference type="ChEBI" id="CHEBI:15379"/>
        <dbReference type="ChEBI" id="CHEBI:16240"/>
        <dbReference type="EC" id="1.11.1.6"/>
    </reaction>
</comment>
<evidence type="ECO:0000256" key="7">
    <source>
        <dbReference type="ARBA" id="ARBA00023002"/>
    </source>
</evidence>
<feature type="signal peptide" evidence="14">
    <location>
        <begin position="1"/>
        <end position="18"/>
    </location>
</feature>
<dbReference type="Gene3D" id="1.20.1370.20">
    <property type="match status" value="1"/>
</dbReference>
<dbReference type="InterPro" id="IPR011614">
    <property type="entry name" value="Catalase_core"/>
</dbReference>
<dbReference type="EMBL" id="PJQM01000444">
    <property type="protein sequence ID" value="RCI05229.1"/>
    <property type="molecule type" value="Genomic_DNA"/>
</dbReference>
<evidence type="ECO:0000256" key="6">
    <source>
        <dbReference type="ARBA" id="ARBA00022723"/>
    </source>
</evidence>